<feature type="region of interest" description="Disordered" evidence="1">
    <location>
        <begin position="94"/>
        <end position="161"/>
    </location>
</feature>
<proteinExistence type="predicted"/>
<evidence type="ECO:0000256" key="1">
    <source>
        <dbReference type="SAM" id="MobiDB-lite"/>
    </source>
</evidence>
<accession>A0AAJ7WKP1</accession>
<protein>
    <submittedName>
        <fullName evidence="3">Dachshund homolog 1-like</fullName>
    </submittedName>
</protein>
<evidence type="ECO:0000313" key="3">
    <source>
        <dbReference type="RefSeq" id="XP_032801022.1"/>
    </source>
</evidence>
<feature type="compositionally biased region" description="Low complexity" evidence="1">
    <location>
        <begin position="108"/>
        <end position="128"/>
    </location>
</feature>
<dbReference type="KEGG" id="pmrn:116937965"/>
<sequence>MHLHVSSCSSSGVDLTLAQALVAEALSRWHRLGTKADNVSAVVARLCPSAASPAPRLGADGAAGAVLVAGGGGMVAGGGGGGGAVRASALARSGTEVLRGPGTEELPSNNSSSSNNNSNSSSGNSSSGKFTPLLADLGCSQEEIPSKRSRRSGPHEGTASD</sequence>
<dbReference type="RefSeq" id="XP_032801022.1">
    <property type="nucleotide sequence ID" value="XM_032945131.1"/>
</dbReference>
<dbReference type="Proteomes" id="UP001318040">
    <property type="component" value="Unplaced"/>
</dbReference>
<evidence type="ECO:0000313" key="2">
    <source>
        <dbReference type="Proteomes" id="UP001318040"/>
    </source>
</evidence>
<name>A0AAJ7WKP1_PETMA</name>
<organism evidence="2 3">
    <name type="scientific">Petromyzon marinus</name>
    <name type="common">Sea lamprey</name>
    <dbReference type="NCBI Taxonomy" id="7757"/>
    <lineage>
        <taxon>Eukaryota</taxon>
        <taxon>Metazoa</taxon>
        <taxon>Chordata</taxon>
        <taxon>Craniata</taxon>
        <taxon>Vertebrata</taxon>
        <taxon>Cyclostomata</taxon>
        <taxon>Hyperoartia</taxon>
        <taxon>Petromyzontiformes</taxon>
        <taxon>Petromyzontidae</taxon>
        <taxon>Petromyzon</taxon>
    </lineage>
</organism>
<reference evidence="3" key="1">
    <citation type="submission" date="2025-08" db="UniProtKB">
        <authorList>
            <consortium name="RefSeq"/>
        </authorList>
    </citation>
    <scope>IDENTIFICATION</scope>
    <source>
        <tissue evidence="3">Sperm</tissue>
    </source>
</reference>
<keyword evidence="2" id="KW-1185">Reference proteome</keyword>
<gene>
    <name evidence="3" type="primary">LOC116937965</name>
</gene>
<dbReference type="AlphaFoldDB" id="A0AAJ7WKP1"/>